<accession>A0A6G9XTW8</accession>
<dbReference type="PANTHER" id="PTHR33371">
    <property type="entry name" value="INTERMEMBRANE PHOSPHOLIPID TRANSPORT SYSTEM BINDING PROTEIN MLAD-RELATED"/>
    <property type="match status" value="1"/>
</dbReference>
<dbReference type="PANTHER" id="PTHR33371:SF4">
    <property type="entry name" value="INTERMEMBRANE PHOSPHOLIPID TRANSPORT SYSTEM BINDING PROTEIN MLAD"/>
    <property type="match status" value="1"/>
</dbReference>
<gene>
    <name evidence="2" type="ORF">F5X71_20180</name>
</gene>
<dbReference type="InterPro" id="IPR003399">
    <property type="entry name" value="Mce/MlaD"/>
</dbReference>
<organism evidence="2 3">
    <name type="scientific">Nocardia brasiliensis</name>
    <dbReference type="NCBI Taxonomy" id="37326"/>
    <lineage>
        <taxon>Bacteria</taxon>
        <taxon>Bacillati</taxon>
        <taxon>Actinomycetota</taxon>
        <taxon>Actinomycetes</taxon>
        <taxon>Mycobacteriales</taxon>
        <taxon>Nocardiaceae</taxon>
        <taxon>Nocardia</taxon>
    </lineage>
</organism>
<proteinExistence type="predicted"/>
<sequence length="366" mass="38075">MLRRLFASRGFVSLLGAVVLAFAVAAVGVVVTEPLKKRIEYCAIMPDAIGLYVGNDVTLRGIKVGEVTAIRAQGSGIRVDFRVDADRPLRGEVTAATVSDTIVADRRLAVHSGKGADWKPRDCVTKTATPKSITQTLDALAALADQLDGGGDPAERDRIGSAVAEFDRATAGTGPQLNKVITQLAAALRSPDASIARLGSLIDTVASLSKSVAEGWGDLRQMLSGLSPVLQLVNQVWAQVVQIVNSFVVILPWFNDITTKYGDSILALVDASVPFLDLVAAHVGSIEKLIDMIPVVAQGFRDVADPQTGRVTVSYAAPRAALVQSDADQVCAAVNALAPGKCATAAGGLASIDLSTLVLGLTGGGR</sequence>
<reference evidence="2 3" key="1">
    <citation type="journal article" date="2019" name="ACS Chem. Biol.">
        <title>Identification and Mobilization of a Cryptic Antibiotic Biosynthesis Gene Locus from a Human-Pathogenic Nocardia Isolate.</title>
        <authorList>
            <person name="Herisse M."/>
            <person name="Ishida K."/>
            <person name="Porter J.L."/>
            <person name="Howden B."/>
            <person name="Hertweck C."/>
            <person name="Stinear T.P."/>
            <person name="Pidot S.J."/>
        </authorList>
    </citation>
    <scope>NUCLEOTIDE SEQUENCE [LARGE SCALE GENOMIC DNA]</scope>
    <source>
        <strain evidence="2 3">AUSMDU00024985</strain>
    </source>
</reference>
<dbReference type="EMBL" id="CP046171">
    <property type="protein sequence ID" value="QIS04336.1"/>
    <property type="molecule type" value="Genomic_DNA"/>
</dbReference>
<dbReference type="Proteomes" id="UP000501705">
    <property type="component" value="Chromosome"/>
</dbReference>
<dbReference type="InterPro" id="IPR052336">
    <property type="entry name" value="MlaD_Phospholipid_Transporter"/>
</dbReference>
<dbReference type="Pfam" id="PF02470">
    <property type="entry name" value="MlaD"/>
    <property type="match status" value="1"/>
</dbReference>
<evidence type="ECO:0000259" key="1">
    <source>
        <dbReference type="Pfam" id="PF02470"/>
    </source>
</evidence>
<evidence type="ECO:0000313" key="3">
    <source>
        <dbReference type="Proteomes" id="UP000501705"/>
    </source>
</evidence>
<protein>
    <submittedName>
        <fullName evidence="2">MCE family protein</fullName>
    </submittedName>
</protein>
<dbReference type="AlphaFoldDB" id="A0A6G9XTW8"/>
<feature type="domain" description="Mce/MlaD" evidence="1">
    <location>
        <begin position="40"/>
        <end position="110"/>
    </location>
</feature>
<name>A0A6G9XTW8_NOCBR</name>
<evidence type="ECO:0000313" key="2">
    <source>
        <dbReference type="EMBL" id="QIS04336.1"/>
    </source>
</evidence>